<keyword evidence="3" id="KW-1185">Reference proteome</keyword>
<dbReference type="STRING" id="743788.S8E8L5"/>
<reference evidence="2 3" key="1">
    <citation type="journal article" date="2012" name="Science">
        <title>The Paleozoic origin of enzymatic lignin decomposition reconstructed from 31 fungal genomes.</title>
        <authorList>
            <person name="Floudas D."/>
            <person name="Binder M."/>
            <person name="Riley R."/>
            <person name="Barry K."/>
            <person name="Blanchette R.A."/>
            <person name="Henrissat B."/>
            <person name="Martinez A.T."/>
            <person name="Otillar R."/>
            <person name="Spatafora J.W."/>
            <person name="Yadav J.S."/>
            <person name="Aerts A."/>
            <person name="Benoit I."/>
            <person name="Boyd A."/>
            <person name="Carlson A."/>
            <person name="Copeland A."/>
            <person name="Coutinho P.M."/>
            <person name="de Vries R.P."/>
            <person name="Ferreira P."/>
            <person name="Findley K."/>
            <person name="Foster B."/>
            <person name="Gaskell J."/>
            <person name="Glotzer D."/>
            <person name="Gorecki P."/>
            <person name="Heitman J."/>
            <person name="Hesse C."/>
            <person name="Hori C."/>
            <person name="Igarashi K."/>
            <person name="Jurgens J.A."/>
            <person name="Kallen N."/>
            <person name="Kersten P."/>
            <person name="Kohler A."/>
            <person name="Kuees U."/>
            <person name="Kumar T.K.A."/>
            <person name="Kuo A."/>
            <person name="LaButti K."/>
            <person name="Larrondo L.F."/>
            <person name="Lindquist E."/>
            <person name="Ling A."/>
            <person name="Lombard V."/>
            <person name="Lucas S."/>
            <person name="Lundell T."/>
            <person name="Martin R."/>
            <person name="McLaughlin D.J."/>
            <person name="Morgenstern I."/>
            <person name="Morin E."/>
            <person name="Murat C."/>
            <person name="Nagy L.G."/>
            <person name="Nolan M."/>
            <person name="Ohm R.A."/>
            <person name="Patyshakuliyeva A."/>
            <person name="Rokas A."/>
            <person name="Ruiz-Duenas F.J."/>
            <person name="Sabat G."/>
            <person name="Salamov A."/>
            <person name="Samejima M."/>
            <person name="Schmutz J."/>
            <person name="Slot J.C."/>
            <person name="St John F."/>
            <person name="Stenlid J."/>
            <person name="Sun H."/>
            <person name="Sun S."/>
            <person name="Syed K."/>
            <person name="Tsang A."/>
            <person name="Wiebenga A."/>
            <person name="Young D."/>
            <person name="Pisabarro A."/>
            <person name="Eastwood D.C."/>
            <person name="Martin F."/>
            <person name="Cullen D."/>
            <person name="Grigoriev I.V."/>
            <person name="Hibbett D.S."/>
        </authorList>
    </citation>
    <scope>NUCLEOTIDE SEQUENCE</scope>
    <source>
        <strain evidence="3">FP-58527</strain>
    </source>
</reference>
<name>S8E8L5_FOMSC</name>
<feature type="region of interest" description="Disordered" evidence="1">
    <location>
        <begin position="38"/>
        <end position="92"/>
    </location>
</feature>
<evidence type="ECO:0000313" key="2">
    <source>
        <dbReference type="EMBL" id="EPT01332.1"/>
    </source>
</evidence>
<protein>
    <submittedName>
        <fullName evidence="2">Uncharacterized protein</fullName>
    </submittedName>
</protein>
<dbReference type="eggNOG" id="ENOG502STE7">
    <property type="taxonomic scope" value="Eukaryota"/>
</dbReference>
<feature type="compositionally biased region" description="Low complexity" evidence="1">
    <location>
        <begin position="178"/>
        <end position="190"/>
    </location>
</feature>
<sequence length="296" mass="32055">MASGVGALRGSAERPPVRRVALPALPMFALSFPSSPITRDFHLNPPSSPMAFSSTVSATPLPSPQSGTRKRTMSFSTPAPRKAARTGLQRTGSYLSLEDMQVSVTASLYGRGVSSSSSSSSQSDRVSNGPHVRSSRHKGERDRRKSTQRPTTPAKTPPSLVQPTPPPASIPLPSFRHSSPLTSKSSMMSPRACFPRSKPEPDLYRVAITTRMRLSPEGRKILYMGPRLALSMYTANRELEQSLQMATNDLERIVASQREADGDIVMTEDVGQPWVVVPPEDWEMVDRAALGAAPCA</sequence>
<dbReference type="HOGENOM" id="CLU_055848_0_0_1"/>
<evidence type="ECO:0000313" key="3">
    <source>
        <dbReference type="Proteomes" id="UP000015241"/>
    </source>
</evidence>
<accession>S8E8L5</accession>
<gene>
    <name evidence="2" type="ORF">FOMPIDRAFT_1048779</name>
</gene>
<organism evidence="2 3">
    <name type="scientific">Fomitopsis schrenkii</name>
    <name type="common">Brown rot fungus</name>
    <dbReference type="NCBI Taxonomy" id="2126942"/>
    <lineage>
        <taxon>Eukaryota</taxon>
        <taxon>Fungi</taxon>
        <taxon>Dikarya</taxon>
        <taxon>Basidiomycota</taxon>
        <taxon>Agaricomycotina</taxon>
        <taxon>Agaricomycetes</taxon>
        <taxon>Polyporales</taxon>
        <taxon>Fomitopsis</taxon>
    </lineage>
</organism>
<feature type="compositionally biased region" description="Low complexity" evidence="1">
    <location>
        <begin position="114"/>
        <end position="123"/>
    </location>
</feature>
<dbReference type="Proteomes" id="UP000015241">
    <property type="component" value="Unassembled WGS sequence"/>
</dbReference>
<dbReference type="EMBL" id="KE504142">
    <property type="protein sequence ID" value="EPT01332.1"/>
    <property type="molecule type" value="Genomic_DNA"/>
</dbReference>
<evidence type="ECO:0000256" key="1">
    <source>
        <dbReference type="SAM" id="MobiDB-lite"/>
    </source>
</evidence>
<feature type="region of interest" description="Disordered" evidence="1">
    <location>
        <begin position="111"/>
        <end position="196"/>
    </location>
</feature>
<dbReference type="AlphaFoldDB" id="S8E8L5"/>
<proteinExistence type="predicted"/>
<feature type="compositionally biased region" description="Polar residues" evidence="1">
    <location>
        <begin position="50"/>
        <end position="77"/>
    </location>
</feature>
<dbReference type="InParanoid" id="S8E8L5"/>
<dbReference type="OrthoDB" id="3256438at2759"/>